<dbReference type="Gene3D" id="3.50.70.10">
    <property type="match status" value="1"/>
</dbReference>
<dbReference type="Proteomes" id="UP001408789">
    <property type="component" value="Unassembled WGS sequence"/>
</dbReference>
<dbReference type="GO" id="GO:0045430">
    <property type="term" value="F:chalcone isomerase activity"/>
    <property type="evidence" value="ECO:0007669"/>
    <property type="project" value="UniProtKB-EC"/>
</dbReference>
<dbReference type="InterPro" id="IPR036298">
    <property type="entry name" value="Chalcone_isomerase_sf"/>
</dbReference>
<dbReference type="Gene3D" id="1.10.890.20">
    <property type="match status" value="1"/>
</dbReference>
<organism evidence="9 10">
    <name type="scientific">Deinandra increscens subsp. villosa</name>
    <dbReference type="NCBI Taxonomy" id="3103831"/>
    <lineage>
        <taxon>Eukaryota</taxon>
        <taxon>Viridiplantae</taxon>
        <taxon>Streptophyta</taxon>
        <taxon>Embryophyta</taxon>
        <taxon>Tracheophyta</taxon>
        <taxon>Spermatophyta</taxon>
        <taxon>Magnoliopsida</taxon>
        <taxon>eudicotyledons</taxon>
        <taxon>Gunneridae</taxon>
        <taxon>Pentapetalae</taxon>
        <taxon>asterids</taxon>
        <taxon>campanulids</taxon>
        <taxon>Asterales</taxon>
        <taxon>Asteraceae</taxon>
        <taxon>Asteroideae</taxon>
        <taxon>Heliantheae alliance</taxon>
        <taxon>Madieae</taxon>
        <taxon>Madiinae</taxon>
        <taxon>Deinandra</taxon>
    </lineage>
</organism>
<evidence type="ECO:0000313" key="10">
    <source>
        <dbReference type="Proteomes" id="UP001408789"/>
    </source>
</evidence>
<accession>A0AAP0GVA4</accession>
<dbReference type="InterPro" id="IPR016087">
    <property type="entry name" value="Chalcone_isomerase"/>
</dbReference>
<dbReference type="PANTHER" id="PTHR28039">
    <property type="entry name" value="CHALCONE--FLAVONONE ISOMERASE 1-RELATED"/>
    <property type="match status" value="1"/>
</dbReference>
<name>A0AAP0GVA4_9ASTR</name>
<evidence type="ECO:0000313" key="9">
    <source>
        <dbReference type="EMBL" id="KAK9063121.1"/>
    </source>
</evidence>
<protein>
    <recommendedName>
        <fullName evidence="7">Chalcone-flavonone isomerase family protein</fullName>
    </recommendedName>
</protein>
<keyword evidence="4" id="KW-0284">Flavonoid biosynthesis</keyword>
<sequence>MTKLPFSAGIQVESVAFPPSVKPPGATNTLFLGGAGVRGMEIEGKFMKLTGVGLYLEEKAIPMLAEKWRGKSGEELQDSVDFFDDIVNGAFEKLLQITTIVPITGKQWSGKVSEYCVGLWKAQGTYTDEDAITIAKFIEVLKDQTFPPGSSILVVVSPSGTVTISFSKDDTIPATEDTVFENKKFGRAIIEMPIGKHGVSPEAKKSLASTLSDVMN</sequence>
<dbReference type="SUPFAM" id="SSF54626">
    <property type="entry name" value="Chalcone isomerase"/>
    <property type="match status" value="1"/>
</dbReference>
<dbReference type="Pfam" id="PF02431">
    <property type="entry name" value="Chalcone"/>
    <property type="match status" value="1"/>
</dbReference>
<comment type="pathway">
    <text evidence="1">Secondary metabolite biosynthesis; flavonoid biosynthesis.</text>
</comment>
<reference evidence="9 10" key="1">
    <citation type="submission" date="2024-04" db="EMBL/GenBank/DDBJ databases">
        <title>The reference genome of an endangered Asteraceae, Deinandra increscens subsp. villosa, native to the Central Coast of California.</title>
        <authorList>
            <person name="Guilliams M."/>
            <person name="Hasenstab-Lehman K."/>
            <person name="Meyer R."/>
            <person name="Mcevoy S."/>
        </authorList>
    </citation>
    <scope>NUCLEOTIDE SEQUENCE [LARGE SCALE GENOMIC DNA]</scope>
    <source>
        <tissue evidence="9">Leaf</tissue>
    </source>
</reference>
<keyword evidence="3" id="KW-0413">Isomerase</keyword>
<evidence type="ECO:0000259" key="8">
    <source>
        <dbReference type="Pfam" id="PF02431"/>
    </source>
</evidence>
<comment type="similarity">
    <text evidence="2 7">Belongs to the chalcone isomerase family.</text>
</comment>
<evidence type="ECO:0000256" key="4">
    <source>
        <dbReference type="ARBA" id="ARBA00023241"/>
    </source>
</evidence>
<dbReference type="PANTHER" id="PTHR28039:SF8">
    <property type="entry name" value="CHALCONE--FLAVANONE ISOMERASE 1-RELATED"/>
    <property type="match status" value="1"/>
</dbReference>
<proteinExistence type="inferred from homology"/>
<dbReference type="InterPro" id="IPR016089">
    <property type="entry name" value="Chalcone_isomerase_bundle_sf"/>
</dbReference>
<feature type="domain" description="Chalcone isomerase" evidence="8">
    <location>
        <begin position="12"/>
        <end position="213"/>
    </location>
</feature>
<dbReference type="InterPro" id="IPR044164">
    <property type="entry name" value="CFI"/>
</dbReference>
<dbReference type="GO" id="GO:0009813">
    <property type="term" value="P:flavonoid biosynthetic process"/>
    <property type="evidence" value="ECO:0007669"/>
    <property type="project" value="UniProtKB-KW"/>
</dbReference>
<evidence type="ECO:0000256" key="6">
    <source>
        <dbReference type="ARBA" id="ARBA00034056"/>
    </source>
</evidence>
<dbReference type="EMBL" id="JBCNJP010000018">
    <property type="protein sequence ID" value="KAK9063121.1"/>
    <property type="molecule type" value="Genomic_DNA"/>
</dbReference>
<evidence type="ECO:0000256" key="1">
    <source>
        <dbReference type="ARBA" id="ARBA00004966"/>
    </source>
</evidence>
<comment type="catalytic activity">
    <reaction evidence="6">
        <text>a chalcone = a flavanone.</text>
        <dbReference type="EC" id="5.5.1.6"/>
    </reaction>
</comment>
<comment type="function">
    <text evidence="5">Catalyzes the intramolecular cyclization of bicyclic chalcones into tricyclic (S)-flavanones. Responsible for the isomerization of 4,2',4',6'-tetrahydroxychalcone (also termed chalcone) into naringenin.</text>
</comment>
<dbReference type="InterPro" id="IPR016088">
    <property type="entry name" value="Chalcone_isomerase_3-sand"/>
</dbReference>
<evidence type="ECO:0000256" key="7">
    <source>
        <dbReference type="RuleBase" id="RU361158"/>
    </source>
</evidence>
<evidence type="ECO:0000256" key="2">
    <source>
        <dbReference type="ARBA" id="ARBA00007166"/>
    </source>
</evidence>
<evidence type="ECO:0000256" key="5">
    <source>
        <dbReference type="ARBA" id="ARBA00025429"/>
    </source>
</evidence>
<evidence type="ECO:0000256" key="3">
    <source>
        <dbReference type="ARBA" id="ARBA00023235"/>
    </source>
</evidence>
<comment type="caution">
    <text evidence="9">The sequence shown here is derived from an EMBL/GenBank/DDBJ whole genome shotgun (WGS) entry which is preliminary data.</text>
</comment>
<keyword evidence="10" id="KW-1185">Reference proteome</keyword>
<gene>
    <name evidence="9" type="ORF">SSX86_016991</name>
</gene>
<dbReference type="AlphaFoldDB" id="A0AAP0GVA4"/>